<dbReference type="PANTHER" id="PTHR11545:SF3">
    <property type="entry name" value="LARGE RIBOSOMAL SUBUNIT PROTEIN UL13"/>
    <property type="match status" value="1"/>
</dbReference>
<dbReference type="GO" id="GO:0006412">
    <property type="term" value="P:translation"/>
    <property type="evidence" value="ECO:0007669"/>
    <property type="project" value="InterPro"/>
</dbReference>
<keyword evidence="2 4" id="KW-0689">Ribosomal protein</keyword>
<dbReference type="GO" id="GO:0022625">
    <property type="term" value="C:cytosolic large ribosomal subunit"/>
    <property type="evidence" value="ECO:0007669"/>
    <property type="project" value="TreeGrafter"/>
</dbReference>
<organism evidence="4">
    <name type="scientific">Nosema bombycis</name>
    <name type="common">Microsporidian parasite</name>
    <name type="synonym">Pebrine of silkworm</name>
    <dbReference type="NCBI Taxonomy" id="27978"/>
    <lineage>
        <taxon>Eukaryota</taxon>
        <taxon>Fungi</taxon>
        <taxon>Fungi incertae sedis</taxon>
        <taxon>Microsporidia</taxon>
        <taxon>Nosematidae</taxon>
        <taxon>Nosema</taxon>
    </lineage>
</organism>
<evidence type="ECO:0000256" key="3">
    <source>
        <dbReference type="ARBA" id="ARBA00023274"/>
    </source>
</evidence>
<evidence type="ECO:0000256" key="1">
    <source>
        <dbReference type="ARBA" id="ARBA00006227"/>
    </source>
</evidence>
<dbReference type="Gene3D" id="3.90.1180.10">
    <property type="entry name" value="Ribosomal protein L13"/>
    <property type="match status" value="1"/>
</dbReference>
<protein>
    <submittedName>
        <fullName evidence="4">60S ribosomal protein L13a</fullName>
    </submittedName>
</protein>
<dbReference type="AlphaFoldDB" id="F2X133"/>
<evidence type="ECO:0000313" key="4">
    <source>
        <dbReference type="EMBL" id="ADZ95664.1"/>
    </source>
</evidence>
<dbReference type="InterPro" id="IPR036899">
    <property type="entry name" value="Ribosomal_uL13_sf"/>
</dbReference>
<dbReference type="EMBL" id="HQ291411">
    <property type="protein sequence ID" value="ADZ95664.1"/>
    <property type="molecule type" value="mRNA"/>
</dbReference>
<keyword evidence="3" id="KW-0687">Ribonucleoprotein</keyword>
<accession>F2X133</accession>
<dbReference type="Pfam" id="PF00572">
    <property type="entry name" value="Ribosomal_L13"/>
    <property type="match status" value="1"/>
</dbReference>
<dbReference type="InterPro" id="IPR005822">
    <property type="entry name" value="Ribosomal_uL13"/>
</dbReference>
<comment type="similarity">
    <text evidence="1">Belongs to the universal ribosomal protein uL13 family.</text>
</comment>
<dbReference type="SUPFAM" id="SSF52161">
    <property type="entry name" value="Ribosomal protein L13"/>
    <property type="match status" value="1"/>
</dbReference>
<proteinExistence type="evidence at transcript level"/>
<dbReference type="GO" id="GO:0003729">
    <property type="term" value="F:mRNA binding"/>
    <property type="evidence" value="ECO:0007669"/>
    <property type="project" value="TreeGrafter"/>
</dbReference>
<evidence type="ECO:0000256" key="2">
    <source>
        <dbReference type="ARBA" id="ARBA00022980"/>
    </source>
</evidence>
<dbReference type="GO" id="GO:0017148">
    <property type="term" value="P:negative regulation of translation"/>
    <property type="evidence" value="ECO:0007669"/>
    <property type="project" value="TreeGrafter"/>
</dbReference>
<dbReference type="PANTHER" id="PTHR11545">
    <property type="entry name" value="RIBOSOMAL PROTEIN L13"/>
    <property type="match status" value="1"/>
</dbReference>
<reference evidence="4" key="1">
    <citation type="submission" date="2010-09" db="EMBL/GenBank/DDBJ databases">
        <title>The organization of cytoplasmic ribosomal protein genes in microsporidian Nosema bombycis genome.</title>
        <authorList>
            <person name="Liu H."/>
            <person name="Pan G."/>
            <person name="Li T."/>
            <person name="Huang W."/>
            <person name="Zhou Z."/>
        </authorList>
    </citation>
    <scope>NUCLEOTIDE SEQUENCE</scope>
    <source>
        <strain evidence="4">CQ1</strain>
    </source>
</reference>
<dbReference type="GO" id="GO:0003735">
    <property type="term" value="F:structural constituent of ribosome"/>
    <property type="evidence" value="ECO:0007669"/>
    <property type="project" value="InterPro"/>
</dbReference>
<dbReference type="OMA" id="RMAHDRY"/>
<dbReference type="VEuPathDB" id="MicrosporidiaDB:NBO_6g0082"/>
<name>F2X133_NOSBO</name>
<sequence>MFKSFFNKRCRVNPRRGPFHHILPSMRFYRTVRGMIPYKSYKGKTAIKNLAVHEGIPVEFTNQERHVFPRCLHKFTCTPLHKNIKLQDVLTRNGWKHLEAVDSMTEKVLNAEKEFNESQKIKEEKIKEFLNSKDFESQFEKMIAEVK</sequence>